<dbReference type="AlphaFoldDB" id="J7S6Z4"/>
<organism evidence="1 2">
    <name type="scientific">Huiozyma naganishii (strain ATCC MYA-139 / BCRC 22969 / CBS 8797 / KCTC 17520 / NBRC 10181 / NCYC 3082 / Yp74L-3)</name>
    <name type="common">Yeast</name>
    <name type="synonym">Kazachstania naganishii</name>
    <dbReference type="NCBI Taxonomy" id="1071383"/>
    <lineage>
        <taxon>Eukaryota</taxon>
        <taxon>Fungi</taxon>
        <taxon>Dikarya</taxon>
        <taxon>Ascomycota</taxon>
        <taxon>Saccharomycotina</taxon>
        <taxon>Saccharomycetes</taxon>
        <taxon>Saccharomycetales</taxon>
        <taxon>Saccharomycetaceae</taxon>
        <taxon>Huiozyma</taxon>
    </lineage>
</organism>
<reference evidence="1 2" key="1">
    <citation type="journal article" date="2011" name="Proc. Natl. Acad. Sci. U.S.A.">
        <title>Evolutionary erosion of yeast sex chromosomes by mating-type switching accidents.</title>
        <authorList>
            <person name="Gordon J.L."/>
            <person name="Armisen D."/>
            <person name="Proux-Wera E."/>
            <person name="Oheigeartaigh S.S."/>
            <person name="Byrne K.P."/>
            <person name="Wolfe K.H."/>
        </authorList>
    </citation>
    <scope>NUCLEOTIDE SEQUENCE [LARGE SCALE GENOMIC DNA]</scope>
    <source>
        <strain evidence="2">ATCC MYA-139 / BCRC 22969 / CBS 8797 / CCRC 22969 / KCTC 17520 / NBRC 10181 / NCYC 3082</strain>
    </source>
</reference>
<sequence>MYVLLHPAVGSLPPCSNIEHNVGAVAYLTPLEGGKKEINNLYFSAELAEARERKNCIRNIFRASAKTPEMAVQLFFFYFSFGAEWGEAKVVAVGYMSRRRTCPPIPVTGKCGGRVETIPLVSPLSRGVCSSAAASSIRIGLVFPEVGTIDLLRGKAWRTCYNQNWGVGSTRNCHGTCKAKDCGEREGQNETSCYGSFSFLMELLFVSCTPLLKVQLSGLRCN</sequence>
<dbReference type="GeneID" id="34526379"/>
<dbReference type="HOGENOM" id="CLU_1245544_0_0_1"/>
<dbReference type="KEGG" id="kng:KNAG_0E04260"/>
<proteinExistence type="predicted"/>
<evidence type="ECO:0000313" key="1">
    <source>
        <dbReference type="EMBL" id="CCK70679.1"/>
    </source>
</evidence>
<protein>
    <submittedName>
        <fullName evidence="1">Uncharacterized protein</fullName>
    </submittedName>
</protein>
<dbReference type="EMBL" id="HE978318">
    <property type="protein sequence ID" value="CCK70679.1"/>
    <property type="molecule type" value="Genomic_DNA"/>
</dbReference>
<keyword evidence="2" id="KW-1185">Reference proteome</keyword>
<name>J7S6Z4_HUIN7</name>
<accession>J7S6Z4</accession>
<evidence type="ECO:0000313" key="2">
    <source>
        <dbReference type="Proteomes" id="UP000006310"/>
    </source>
</evidence>
<dbReference type="RefSeq" id="XP_022464925.1">
    <property type="nucleotide sequence ID" value="XM_022608427.1"/>
</dbReference>
<dbReference type="Proteomes" id="UP000006310">
    <property type="component" value="Chromosome 5"/>
</dbReference>
<reference evidence="2" key="2">
    <citation type="submission" date="2012-08" db="EMBL/GenBank/DDBJ databases">
        <title>Genome sequence of Kazachstania naganishii.</title>
        <authorList>
            <person name="Gordon J.L."/>
            <person name="Armisen D."/>
            <person name="Proux-Wera E."/>
            <person name="OhEigeartaigh S.S."/>
            <person name="Byrne K.P."/>
            <person name="Wolfe K.H."/>
        </authorList>
    </citation>
    <scope>NUCLEOTIDE SEQUENCE [LARGE SCALE GENOMIC DNA]</scope>
    <source>
        <strain evidence="2">ATCC MYA-139 / BCRC 22969 / CBS 8797 / CCRC 22969 / KCTC 17520 / NBRC 10181 / NCYC 3082</strain>
    </source>
</reference>
<gene>
    <name evidence="1" type="primary">KNAG0E04260</name>
    <name evidence="1" type="ordered locus">KNAG_0E04260</name>
</gene>